<reference evidence="1" key="1">
    <citation type="submission" date="2019-03" db="EMBL/GenBank/DDBJ databases">
        <authorList>
            <person name="Hao L."/>
        </authorList>
    </citation>
    <scope>NUCLEOTIDE SEQUENCE</scope>
</reference>
<name>A0A485LX63_9ZZZZ</name>
<organism evidence="1">
    <name type="scientific">anaerobic digester metagenome</name>
    <dbReference type="NCBI Taxonomy" id="1263854"/>
    <lineage>
        <taxon>unclassified sequences</taxon>
        <taxon>metagenomes</taxon>
        <taxon>ecological metagenomes</taxon>
    </lineage>
</organism>
<evidence type="ECO:0000313" key="1">
    <source>
        <dbReference type="EMBL" id="VFU12909.1"/>
    </source>
</evidence>
<protein>
    <submittedName>
        <fullName evidence="1">Uncharacterized protein</fullName>
    </submittedName>
</protein>
<accession>A0A485LX63</accession>
<dbReference type="AlphaFoldDB" id="A0A485LX63"/>
<proteinExistence type="predicted"/>
<gene>
    <name evidence="1" type="ORF">SCFA_1920003</name>
</gene>
<dbReference type="EMBL" id="CAADRN010000104">
    <property type="protein sequence ID" value="VFU12909.1"/>
    <property type="molecule type" value="Genomic_DNA"/>
</dbReference>
<sequence length="39" mass="4215">MGKRQKNVLATITGVGKSIARDLIEMGCIIKEMSQEPAP</sequence>